<sequence>MEAAHDAYPAPSGAKRNFGPLNQLGELSKVDPDKVSVIDFYAYQQISFISPAKLWEVLNGKEQNFFVDCQETNEAKLMISGAIKWDVKDDASIHKEATFLRRKDNAREYGYNEDALFPTDPHKLPDMVLFNCQLGVNRSPIMAFWYMRYLLKTYPSAVPDKPNVRALKTRVYILEGGISGLESSGPAGLQRLCKSTSLERITWASRKFNGNDADRI</sequence>
<dbReference type="PROSITE" id="PS50206">
    <property type="entry name" value="RHODANESE_3"/>
    <property type="match status" value="1"/>
</dbReference>
<proteinExistence type="predicted"/>
<comment type="caution">
    <text evidence="2">The sequence shown here is derived from an EMBL/GenBank/DDBJ whole genome shotgun (WGS) entry which is preliminary data.</text>
</comment>
<accession>A0A8H4SVE0</accession>
<feature type="domain" description="Rhodanese" evidence="1">
    <location>
        <begin position="126"/>
        <end position="190"/>
    </location>
</feature>
<gene>
    <name evidence="2" type="ORF">FGADI_11132</name>
</gene>
<dbReference type="AlphaFoldDB" id="A0A8H4SVE0"/>
<dbReference type="EMBL" id="JABFAI010000317">
    <property type="protein sequence ID" value="KAF4946494.1"/>
    <property type="molecule type" value="Genomic_DNA"/>
</dbReference>
<evidence type="ECO:0000313" key="2">
    <source>
        <dbReference type="EMBL" id="KAF4946494.1"/>
    </source>
</evidence>
<dbReference type="SUPFAM" id="SSF52821">
    <property type="entry name" value="Rhodanese/Cell cycle control phosphatase"/>
    <property type="match status" value="1"/>
</dbReference>
<dbReference type="InterPro" id="IPR036873">
    <property type="entry name" value="Rhodanese-like_dom_sf"/>
</dbReference>
<dbReference type="InterPro" id="IPR001763">
    <property type="entry name" value="Rhodanese-like_dom"/>
</dbReference>
<reference evidence="2" key="1">
    <citation type="journal article" date="2020" name="BMC Genomics">
        <title>Correction to: Identification and distribution of gene clusters required for synthesis of sphingolipid metabolism inhibitors in diverse species of the filamentous fungus Fusarium.</title>
        <authorList>
            <person name="Kim H.S."/>
            <person name="Lohmar J.M."/>
            <person name="Busman M."/>
            <person name="Brown D.W."/>
            <person name="Naumann T.A."/>
            <person name="Divon H.H."/>
            <person name="Lysoe E."/>
            <person name="Uhlig S."/>
            <person name="Proctor R.H."/>
        </authorList>
    </citation>
    <scope>NUCLEOTIDE SEQUENCE</scope>
    <source>
        <strain evidence="2">NRRL 45417</strain>
    </source>
</reference>
<keyword evidence="3" id="KW-1185">Reference proteome</keyword>
<evidence type="ECO:0000259" key="1">
    <source>
        <dbReference type="PROSITE" id="PS50206"/>
    </source>
</evidence>
<protein>
    <recommendedName>
        <fullName evidence="1">Rhodanese domain-containing protein</fullName>
    </recommendedName>
</protein>
<dbReference type="Proteomes" id="UP000604273">
    <property type="component" value="Unassembled WGS sequence"/>
</dbReference>
<name>A0A8H4SVE0_9HYPO</name>
<evidence type="ECO:0000313" key="3">
    <source>
        <dbReference type="Proteomes" id="UP000604273"/>
    </source>
</evidence>
<dbReference type="Gene3D" id="3.40.250.10">
    <property type="entry name" value="Rhodanese-like domain"/>
    <property type="match status" value="1"/>
</dbReference>
<reference evidence="2" key="2">
    <citation type="submission" date="2020-05" db="EMBL/GenBank/DDBJ databases">
        <authorList>
            <person name="Kim H.-S."/>
            <person name="Proctor R.H."/>
            <person name="Brown D.W."/>
        </authorList>
    </citation>
    <scope>NUCLEOTIDE SEQUENCE</scope>
    <source>
        <strain evidence="2">NRRL 45417</strain>
    </source>
</reference>
<dbReference type="OrthoDB" id="5088201at2759"/>
<organism evidence="2 3">
    <name type="scientific">Fusarium gaditjirri</name>
    <dbReference type="NCBI Taxonomy" id="282569"/>
    <lineage>
        <taxon>Eukaryota</taxon>
        <taxon>Fungi</taxon>
        <taxon>Dikarya</taxon>
        <taxon>Ascomycota</taxon>
        <taxon>Pezizomycotina</taxon>
        <taxon>Sordariomycetes</taxon>
        <taxon>Hypocreomycetidae</taxon>
        <taxon>Hypocreales</taxon>
        <taxon>Nectriaceae</taxon>
        <taxon>Fusarium</taxon>
        <taxon>Fusarium nisikadoi species complex</taxon>
    </lineage>
</organism>